<dbReference type="InterPro" id="IPR019617">
    <property type="entry name" value="DUF2489"/>
</dbReference>
<dbReference type="Proteomes" id="UP000557739">
    <property type="component" value="Unassembled WGS sequence"/>
</dbReference>
<reference evidence="2 3" key="1">
    <citation type="submission" date="2020-08" db="EMBL/GenBank/DDBJ databases">
        <title>Genomic Encyclopedia of Type Strains, Phase IV (KMG-IV): sequencing the most valuable type-strain genomes for metagenomic binning, comparative biology and taxonomic classification.</title>
        <authorList>
            <person name="Goeker M."/>
        </authorList>
    </citation>
    <scope>NUCLEOTIDE SEQUENCE [LARGE SCALE GENOMIC DNA]</scope>
    <source>
        <strain evidence="2 3">DSM 27244</strain>
    </source>
</reference>
<comment type="caution">
    <text evidence="2">The sequence shown here is derived from an EMBL/GenBank/DDBJ whole genome shotgun (WGS) entry which is preliminary data.</text>
</comment>
<sequence length="116" mass="13042">MSLNAIDIEQARERISVMANAMLSGDCSYIEGVRTICGLFQRARVDRFAEPFITFVAIDSETDAVPVSKVREQWHSDAKVKFETEWNEAESYAKLVGEPACRAAIAWVRQHPTYGS</sequence>
<dbReference type="EMBL" id="JACIJJ010000003">
    <property type="protein sequence ID" value="MBB5699172.1"/>
    <property type="molecule type" value="Genomic_DNA"/>
</dbReference>
<dbReference type="RefSeq" id="WP_184028853.1">
    <property type="nucleotide sequence ID" value="NZ_JACIJJ010000003.1"/>
</dbReference>
<dbReference type="AlphaFoldDB" id="A0A7W9ARM4"/>
<proteinExistence type="predicted"/>
<gene>
    <name evidence="2" type="ORF">FHR19_002527</name>
</gene>
<evidence type="ECO:0000259" key="1">
    <source>
        <dbReference type="Pfam" id="PF10675"/>
    </source>
</evidence>
<keyword evidence="3" id="KW-1185">Reference proteome</keyword>
<protein>
    <recommendedName>
        <fullName evidence="1">DUF2489 domain-containing protein</fullName>
    </recommendedName>
</protein>
<accession>A0A7W9ARM4</accession>
<evidence type="ECO:0000313" key="2">
    <source>
        <dbReference type="EMBL" id="MBB5699172.1"/>
    </source>
</evidence>
<name>A0A7W9ARM4_9SPHN</name>
<dbReference type="Pfam" id="PF10675">
    <property type="entry name" value="DUF2489"/>
    <property type="match status" value="1"/>
</dbReference>
<feature type="domain" description="DUF2489" evidence="1">
    <location>
        <begin position="9"/>
        <end position="93"/>
    </location>
</feature>
<evidence type="ECO:0000313" key="3">
    <source>
        <dbReference type="Proteomes" id="UP000557739"/>
    </source>
</evidence>
<organism evidence="2 3">
    <name type="scientific">Sphingomonas yantingensis</name>
    <dbReference type="NCBI Taxonomy" id="1241761"/>
    <lineage>
        <taxon>Bacteria</taxon>
        <taxon>Pseudomonadati</taxon>
        <taxon>Pseudomonadota</taxon>
        <taxon>Alphaproteobacteria</taxon>
        <taxon>Sphingomonadales</taxon>
        <taxon>Sphingomonadaceae</taxon>
        <taxon>Sphingomonas</taxon>
    </lineage>
</organism>